<gene>
    <name evidence="1" type="ORF">LENED_002747</name>
</gene>
<reference evidence="1 2" key="2">
    <citation type="submission" date="2017-02" db="EMBL/GenBank/DDBJ databases">
        <title>A genome survey and senescence transcriptome analysis in Lentinula edodes.</title>
        <authorList>
            <person name="Sakamoto Y."/>
            <person name="Nakade K."/>
            <person name="Sato S."/>
            <person name="Yoshida Y."/>
            <person name="Miyazaki K."/>
            <person name="Natsume S."/>
            <person name="Konno N."/>
        </authorList>
    </citation>
    <scope>NUCLEOTIDE SEQUENCE [LARGE SCALE GENOMIC DNA]</scope>
    <source>
        <strain evidence="1 2">NBRC 111202</strain>
    </source>
</reference>
<dbReference type="Proteomes" id="UP000188533">
    <property type="component" value="Unassembled WGS sequence"/>
</dbReference>
<accession>A0A1Q3E1X1</accession>
<dbReference type="AlphaFoldDB" id="A0A1Q3E1X1"/>
<protein>
    <submittedName>
        <fullName evidence="1">Uncharacterized protein</fullName>
    </submittedName>
</protein>
<name>A0A1Q3E1X1_LENED</name>
<evidence type="ECO:0000313" key="2">
    <source>
        <dbReference type="Proteomes" id="UP000188533"/>
    </source>
</evidence>
<evidence type="ECO:0000313" key="1">
    <source>
        <dbReference type="EMBL" id="GAW01166.1"/>
    </source>
</evidence>
<dbReference type="EMBL" id="BDGU01000053">
    <property type="protein sequence ID" value="GAW01166.1"/>
    <property type="molecule type" value="Genomic_DNA"/>
</dbReference>
<reference evidence="1 2" key="1">
    <citation type="submission" date="2016-08" db="EMBL/GenBank/DDBJ databases">
        <authorList>
            <consortium name="Lentinula edodes genome sequencing consortium"/>
            <person name="Sakamoto Y."/>
            <person name="Nakade K."/>
            <person name="Sato S."/>
            <person name="Yoshida Y."/>
            <person name="Miyazaki K."/>
            <person name="Natsume S."/>
            <person name="Konno N."/>
        </authorList>
    </citation>
    <scope>NUCLEOTIDE SEQUENCE [LARGE SCALE GENOMIC DNA]</scope>
    <source>
        <strain evidence="1 2">NBRC 111202</strain>
    </source>
</reference>
<sequence length="81" mass="9545">MLLLYVELFYLILTNTTGDVFLLVCLLFPGVHYEFRLIPPEQVQRTCGGVTVYRTDLAFEFLRLYADAWDAIDKLTCYKWE</sequence>
<organism evidence="1 2">
    <name type="scientific">Lentinula edodes</name>
    <name type="common">Shiitake mushroom</name>
    <name type="synonym">Lentinus edodes</name>
    <dbReference type="NCBI Taxonomy" id="5353"/>
    <lineage>
        <taxon>Eukaryota</taxon>
        <taxon>Fungi</taxon>
        <taxon>Dikarya</taxon>
        <taxon>Basidiomycota</taxon>
        <taxon>Agaricomycotina</taxon>
        <taxon>Agaricomycetes</taxon>
        <taxon>Agaricomycetidae</taxon>
        <taxon>Agaricales</taxon>
        <taxon>Marasmiineae</taxon>
        <taxon>Omphalotaceae</taxon>
        <taxon>Lentinula</taxon>
    </lineage>
</organism>
<comment type="caution">
    <text evidence="1">The sequence shown here is derived from an EMBL/GenBank/DDBJ whole genome shotgun (WGS) entry which is preliminary data.</text>
</comment>
<proteinExistence type="predicted"/>
<keyword evidence="2" id="KW-1185">Reference proteome</keyword>